<keyword evidence="1" id="KW-0067">ATP-binding</keyword>
<organism evidence="3 4">
    <name type="scientific">Pseudoalteromonas rubra</name>
    <dbReference type="NCBI Taxonomy" id="43658"/>
    <lineage>
        <taxon>Bacteria</taxon>
        <taxon>Pseudomonadati</taxon>
        <taxon>Pseudomonadota</taxon>
        <taxon>Gammaproteobacteria</taxon>
        <taxon>Alteromonadales</taxon>
        <taxon>Pseudoalteromonadaceae</taxon>
        <taxon>Pseudoalteromonas</taxon>
    </lineage>
</organism>
<keyword evidence="1" id="KW-0547">Nucleotide-binding</keyword>
<dbReference type="PROSITE" id="PS50975">
    <property type="entry name" value="ATP_GRASP"/>
    <property type="match status" value="1"/>
</dbReference>
<sequence length="391" mass="45187">MKGCALILGGHINGYSIVKELSQDKEIDILLMDYGHSIAKYSNKCTYHGSIPGNDDDFIKKVRLLFECHGKVVIYPTDDEQLELLHRTYDALVQYAYVPVNPTNLLDNLDKSNQYSLCEDIGIPYPRSMTIETVSDLDEEVNLMFPLLIKPNTRKDLSIPVFRNKYFESHEHWLNAKQEIADFISQGVTFLLSEFIPGDDTNIYAYTCVQDKDSKVRNEWIGKKLTQYPNEYGVFCSASNDSPQVVLTQGRKLVEAMRNIGVCEPEFKYDHRDGLYKLMETNLRSMMWHRVGCITGVNLHLTQYYLATNPDKVKHEQQELDEPQHLVLMLHEIPNLIARKGYFKHFKANIFGKGKRTWAVLDKTDLKPFFVSIPLLFKMMVSACLRRLNLR</sequence>
<name>A0A8T0CC12_9GAMM</name>
<comment type="caution">
    <text evidence="3">The sequence shown here is derived from an EMBL/GenBank/DDBJ whole genome shotgun (WGS) entry which is preliminary data.</text>
</comment>
<dbReference type="RefSeq" id="WP_010383588.1">
    <property type="nucleotide sequence ID" value="NZ_AHCD03000026.1"/>
</dbReference>
<dbReference type="GO" id="GO:0046872">
    <property type="term" value="F:metal ion binding"/>
    <property type="evidence" value="ECO:0007669"/>
    <property type="project" value="InterPro"/>
</dbReference>
<dbReference type="Gene3D" id="3.30.470.20">
    <property type="entry name" value="ATP-grasp fold, B domain"/>
    <property type="match status" value="1"/>
</dbReference>
<gene>
    <name evidence="3" type="ORF">PRUB_a2912</name>
</gene>
<protein>
    <recommendedName>
        <fullName evidence="2">ATP-grasp domain-containing protein</fullName>
    </recommendedName>
</protein>
<dbReference type="Proteomes" id="UP000016480">
    <property type="component" value="Unassembled WGS sequence"/>
</dbReference>
<evidence type="ECO:0000259" key="2">
    <source>
        <dbReference type="PROSITE" id="PS50975"/>
    </source>
</evidence>
<dbReference type="GO" id="GO:0005524">
    <property type="term" value="F:ATP binding"/>
    <property type="evidence" value="ECO:0007669"/>
    <property type="project" value="UniProtKB-UniRule"/>
</dbReference>
<dbReference type="EMBL" id="AHCD03000026">
    <property type="protein sequence ID" value="KAF7788287.1"/>
    <property type="molecule type" value="Genomic_DNA"/>
</dbReference>
<dbReference type="SUPFAM" id="SSF56059">
    <property type="entry name" value="Glutathione synthetase ATP-binding domain-like"/>
    <property type="match status" value="1"/>
</dbReference>
<dbReference type="GeneID" id="61356331"/>
<evidence type="ECO:0000256" key="1">
    <source>
        <dbReference type="PROSITE-ProRule" id="PRU00409"/>
    </source>
</evidence>
<proteinExistence type="predicted"/>
<dbReference type="AlphaFoldDB" id="A0A8T0CC12"/>
<accession>A0A8T0CC12</accession>
<evidence type="ECO:0000313" key="3">
    <source>
        <dbReference type="EMBL" id="KAF7788287.1"/>
    </source>
</evidence>
<evidence type="ECO:0000313" key="4">
    <source>
        <dbReference type="Proteomes" id="UP000016480"/>
    </source>
</evidence>
<feature type="domain" description="ATP-grasp" evidence="2">
    <location>
        <begin position="115"/>
        <end position="308"/>
    </location>
</feature>
<dbReference type="InterPro" id="IPR011761">
    <property type="entry name" value="ATP-grasp"/>
</dbReference>
<reference evidence="3 4" key="1">
    <citation type="journal article" date="2012" name="J. Bacteriol.">
        <title>Genome sequence of the cycloprodigiosin-producing bacterial strain Pseudoalteromonas rubra ATCC 29570(T).</title>
        <authorList>
            <person name="Xie B.B."/>
            <person name="Shu Y.L."/>
            <person name="Qin Q.L."/>
            <person name="Rong J.C."/>
            <person name="Zhang X.Y."/>
            <person name="Chen X.L."/>
            <person name="Zhou B.C."/>
            <person name="Zhang Y.Z."/>
        </authorList>
    </citation>
    <scope>NUCLEOTIDE SEQUENCE [LARGE SCALE GENOMIC DNA]</scope>
    <source>
        <strain evidence="3 4">DSM 6842</strain>
    </source>
</reference>